<proteinExistence type="inferred from homology"/>
<keyword evidence="2 5" id="KW-0732">Signal</keyword>
<dbReference type="Proteomes" id="UP000712281">
    <property type="component" value="Unassembled WGS sequence"/>
</dbReference>
<evidence type="ECO:0000256" key="4">
    <source>
        <dbReference type="ARBA" id="ARBA00023180"/>
    </source>
</evidence>
<dbReference type="InterPro" id="IPR035669">
    <property type="entry name" value="SGNH_plant_lipase-like"/>
</dbReference>
<sequence length="398" mass="43308">DPFFFFTNMKSILSSLFALSLLSLSSAHAQCHFPAIFNFGDSNSDTGGLSAAFGQAGPPHGSSFFGSPAGRYCDGRLVIDFIAESLGLPYLSAFLDSVGSNFSHGANFATAGSPIRALNSTLRQSGFSPFSLDVQFVQFSNFHNRSQTVRSRGKSQPLTHSLTHSLTSKNVTGGVYTTMLPEADSFSQALYTFDIGQNDLTAAYFANKTVEQIGTTDVPEIISQFKNAVTYIYAQGGRYFWIHNTGPIGCLAYVIEWFPLKASDFDSPGCVSPLNHLAQQFNDALKQAVIELRASLSEAAITYVDVYSAKHELFVHAQGHGFKRSLVACCGHGGKYNYNKNIGCGKKVTVRGKEIYIGKPCDEPDKAVIWDGVHFTQAANKFIFDKIAAGLRMACHRQ</sequence>
<dbReference type="SUPFAM" id="SSF52266">
    <property type="entry name" value="SGNH hydrolase"/>
    <property type="match status" value="1"/>
</dbReference>
<organism evidence="6 7">
    <name type="scientific">Brassica cretica</name>
    <name type="common">Mustard</name>
    <dbReference type="NCBI Taxonomy" id="69181"/>
    <lineage>
        <taxon>Eukaryota</taxon>
        <taxon>Viridiplantae</taxon>
        <taxon>Streptophyta</taxon>
        <taxon>Embryophyta</taxon>
        <taxon>Tracheophyta</taxon>
        <taxon>Spermatophyta</taxon>
        <taxon>Magnoliopsida</taxon>
        <taxon>eudicotyledons</taxon>
        <taxon>Gunneridae</taxon>
        <taxon>Pentapetalae</taxon>
        <taxon>rosids</taxon>
        <taxon>malvids</taxon>
        <taxon>Brassicales</taxon>
        <taxon>Brassicaceae</taxon>
        <taxon>Brassiceae</taxon>
        <taxon>Brassica</taxon>
    </lineage>
</organism>
<accession>A0A8S9LSB2</accession>
<comment type="similarity">
    <text evidence="1">Belongs to the 'GDSL' lipolytic enzyme family.</text>
</comment>
<evidence type="ECO:0000313" key="6">
    <source>
        <dbReference type="EMBL" id="KAF2608719.1"/>
    </source>
</evidence>
<dbReference type="PANTHER" id="PTHR22835">
    <property type="entry name" value="ZINC FINGER FYVE DOMAIN CONTAINING PROTEIN"/>
    <property type="match status" value="1"/>
</dbReference>
<feature type="signal peptide" evidence="5">
    <location>
        <begin position="1"/>
        <end position="29"/>
    </location>
</feature>
<evidence type="ECO:0008006" key="8">
    <source>
        <dbReference type="Google" id="ProtNLM"/>
    </source>
</evidence>
<evidence type="ECO:0000256" key="3">
    <source>
        <dbReference type="ARBA" id="ARBA00022801"/>
    </source>
</evidence>
<evidence type="ECO:0000256" key="1">
    <source>
        <dbReference type="ARBA" id="ARBA00008668"/>
    </source>
</evidence>
<keyword evidence="4" id="KW-0325">Glycoprotein</keyword>
<dbReference type="InterPro" id="IPR001087">
    <property type="entry name" value="GDSL"/>
</dbReference>
<reference evidence="6" key="1">
    <citation type="submission" date="2019-12" db="EMBL/GenBank/DDBJ databases">
        <title>Genome sequencing and annotation of Brassica cretica.</title>
        <authorList>
            <person name="Studholme D.J."/>
            <person name="Sarris P.F."/>
        </authorList>
    </citation>
    <scope>NUCLEOTIDE SEQUENCE</scope>
    <source>
        <strain evidence="6">PFS-001/15</strain>
        <tissue evidence="6">Leaf</tissue>
    </source>
</reference>
<dbReference type="InterPro" id="IPR036514">
    <property type="entry name" value="SGNH_hydro_sf"/>
</dbReference>
<dbReference type="PANTHER" id="PTHR22835:SF588">
    <property type="entry name" value="ALPHA-L-FUCOSIDASE 3"/>
    <property type="match status" value="1"/>
</dbReference>
<dbReference type="CDD" id="cd01837">
    <property type="entry name" value="SGNH_plant_lipase_like"/>
    <property type="match status" value="1"/>
</dbReference>
<keyword evidence="3" id="KW-0378">Hydrolase</keyword>
<dbReference type="GO" id="GO:0016788">
    <property type="term" value="F:hydrolase activity, acting on ester bonds"/>
    <property type="evidence" value="ECO:0007669"/>
    <property type="project" value="InterPro"/>
</dbReference>
<gene>
    <name evidence="6" type="ORF">F2Q68_00046054</name>
</gene>
<evidence type="ECO:0000313" key="7">
    <source>
        <dbReference type="Proteomes" id="UP000712281"/>
    </source>
</evidence>
<evidence type="ECO:0000256" key="2">
    <source>
        <dbReference type="ARBA" id="ARBA00022729"/>
    </source>
</evidence>
<dbReference type="Pfam" id="PF00657">
    <property type="entry name" value="Lipase_GDSL"/>
    <property type="match status" value="1"/>
</dbReference>
<feature type="non-terminal residue" evidence="6">
    <location>
        <position position="398"/>
    </location>
</feature>
<comment type="caution">
    <text evidence="6">The sequence shown here is derived from an EMBL/GenBank/DDBJ whole genome shotgun (WGS) entry which is preliminary data.</text>
</comment>
<feature type="chain" id="PRO_5035861506" description="Alpha-L-fucosidase" evidence="5">
    <location>
        <begin position="30"/>
        <end position="398"/>
    </location>
</feature>
<dbReference type="AlphaFoldDB" id="A0A8S9LSB2"/>
<name>A0A8S9LSB2_BRACR</name>
<evidence type="ECO:0000256" key="5">
    <source>
        <dbReference type="SAM" id="SignalP"/>
    </source>
</evidence>
<dbReference type="EMBL" id="QGKW02000276">
    <property type="protein sequence ID" value="KAF2608719.1"/>
    <property type="molecule type" value="Genomic_DNA"/>
</dbReference>
<protein>
    <recommendedName>
        <fullName evidence="8">Alpha-L-fucosidase</fullName>
    </recommendedName>
</protein>
<dbReference type="Gene3D" id="3.40.50.1110">
    <property type="entry name" value="SGNH hydrolase"/>
    <property type="match status" value="1"/>
</dbReference>